<protein>
    <submittedName>
        <fullName evidence="2">Uncharacterized protein</fullName>
    </submittedName>
</protein>
<evidence type="ECO:0000313" key="2">
    <source>
        <dbReference type="EMBL" id="OIQ75451.1"/>
    </source>
</evidence>
<feature type="region of interest" description="Disordered" evidence="1">
    <location>
        <begin position="1"/>
        <end position="66"/>
    </location>
</feature>
<reference evidence="2" key="1">
    <citation type="submission" date="2016-10" db="EMBL/GenBank/DDBJ databases">
        <title>Sequence of Gallionella enrichment culture.</title>
        <authorList>
            <person name="Poehlein A."/>
            <person name="Muehling M."/>
            <person name="Daniel R."/>
        </authorList>
    </citation>
    <scope>NUCLEOTIDE SEQUENCE</scope>
</reference>
<comment type="caution">
    <text evidence="2">The sequence shown here is derived from an EMBL/GenBank/DDBJ whole genome shotgun (WGS) entry which is preliminary data.</text>
</comment>
<dbReference type="AlphaFoldDB" id="A0A1J5QD73"/>
<name>A0A1J5QD73_9ZZZZ</name>
<sequence length="266" mass="29559">MRSRSPATMVRAPRAQASSSVSTAAGWESEISGSMGRGGSSNPARDYRRRPPSYAGGLRNCDDLPMSEPRFTDEALAAPDLRPGDSWTFVVRDADADAAQAQPLVVHSRVVAVDAGVVELDVRRGDEDWLRTRMDPLLGVLERELAPGDSLRYTPALAQLRFPLRVGRRWSATVRRCQEQWWQEDELHTEGEVLGASWIDVPAGRFAALLLRFACRLPQGRVDAELWYAPAAARVVRGIEHTRSDDDDVGVRVEFVLQTLNRLRSI</sequence>
<organism evidence="2">
    <name type="scientific">mine drainage metagenome</name>
    <dbReference type="NCBI Taxonomy" id="410659"/>
    <lineage>
        <taxon>unclassified sequences</taxon>
        <taxon>metagenomes</taxon>
        <taxon>ecological metagenomes</taxon>
    </lineage>
</organism>
<dbReference type="EMBL" id="MLJW01002162">
    <property type="protein sequence ID" value="OIQ75451.1"/>
    <property type="molecule type" value="Genomic_DNA"/>
</dbReference>
<gene>
    <name evidence="2" type="ORF">GALL_428830</name>
</gene>
<accession>A0A1J5QD73</accession>
<proteinExistence type="predicted"/>
<evidence type="ECO:0000256" key="1">
    <source>
        <dbReference type="SAM" id="MobiDB-lite"/>
    </source>
</evidence>